<evidence type="ECO:0000259" key="1">
    <source>
        <dbReference type="PROSITE" id="PS50801"/>
    </source>
</evidence>
<protein>
    <recommendedName>
        <fullName evidence="1">STAS domain-containing protein</fullName>
    </recommendedName>
</protein>
<dbReference type="RefSeq" id="WP_082306553.1">
    <property type="nucleotide sequence ID" value="NZ_DF970193.1"/>
</dbReference>
<dbReference type="EMBL" id="DF970193">
    <property type="protein sequence ID" value="GAP66178.1"/>
    <property type="molecule type" value="Genomic_DNA"/>
</dbReference>
<evidence type="ECO:0000313" key="2">
    <source>
        <dbReference type="EMBL" id="GAP66178.1"/>
    </source>
</evidence>
<sequence length="117" mass="12201">MARARQRRRGERAAPLRLALQPALRIAGAHALREQLLEALAAGRPVVLEAGAVESTDTAALQLLCAFVREGRERGIAVEWRAPAPALARDAGLLGVAALLGLPDEVTAAPAAEALAE</sequence>
<dbReference type="Pfam" id="PF13466">
    <property type="entry name" value="STAS_2"/>
    <property type="match status" value="1"/>
</dbReference>
<dbReference type="PROSITE" id="PS50801">
    <property type="entry name" value="STAS"/>
    <property type="match status" value="1"/>
</dbReference>
<dbReference type="Gene3D" id="3.30.750.24">
    <property type="entry name" value="STAS domain"/>
    <property type="match status" value="1"/>
</dbReference>
<reference evidence="2" key="1">
    <citation type="submission" date="2015-08" db="EMBL/GenBank/DDBJ databases">
        <title>Complete DNA Sequence of Pseudomonas syringae pv. actinidiae, the Causal Agent of Kiwifruit Canker Disease.</title>
        <authorList>
            <person name="Rikkerink E.H.A."/>
            <person name="Fineran P.C."/>
        </authorList>
    </citation>
    <scope>NUCLEOTIDE SEQUENCE</scope>
    <source>
        <strain evidence="2">SkMP5</strain>
    </source>
</reference>
<dbReference type="AlphaFoldDB" id="A0A0K8QMU4"/>
<dbReference type="OrthoDB" id="6199434at2"/>
<feature type="domain" description="STAS" evidence="1">
    <location>
        <begin position="18"/>
        <end position="117"/>
    </location>
</feature>
<proteinExistence type="predicted"/>
<dbReference type="Proteomes" id="UP000253740">
    <property type="component" value="Unassembled WGS sequence"/>
</dbReference>
<dbReference type="InterPro" id="IPR058548">
    <property type="entry name" value="MlaB-like_STAS"/>
</dbReference>
<evidence type="ECO:0000313" key="3">
    <source>
        <dbReference type="Proteomes" id="UP000253740"/>
    </source>
</evidence>
<dbReference type="InterPro" id="IPR002645">
    <property type="entry name" value="STAS_dom"/>
</dbReference>
<dbReference type="InterPro" id="IPR036513">
    <property type="entry name" value="STAS_dom_sf"/>
</dbReference>
<dbReference type="STRING" id="1475481.GCA_000953855_01509"/>
<accession>A0A0K8QMU4</accession>
<keyword evidence="3" id="KW-1185">Reference proteome</keyword>
<name>A0A0K8QMU4_9GAMM</name>
<organism evidence="2">
    <name type="scientific">Mizugakiibacter sediminis</name>
    <dbReference type="NCBI Taxonomy" id="1475481"/>
    <lineage>
        <taxon>Bacteria</taxon>
        <taxon>Pseudomonadati</taxon>
        <taxon>Pseudomonadota</taxon>
        <taxon>Gammaproteobacteria</taxon>
        <taxon>Lysobacterales</taxon>
        <taxon>Rhodanobacteraceae</taxon>
        <taxon>Mizugakiibacter</taxon>
    </lineage>
</organism>
<dbReference type="SUPFAM" id="SSF52091">
    <property type="entry name" value="SpoIIaa-like"/>
    <property type="match status" value="1"/>
</dbReference>
<gene>
    <name evidence="2" type="ORF">MBSD_n1481</name>
</gene>